<dbReference type="AlphaFoldDB" id="A0A3B0VAC8"/>
<dbReference type="CDD" id="cd05015">
    <property type="entry name" value="SIS_PGI_1"/>
    <property type="match status" value="1"/>
</dbReference>
<dbReference type="EMBL" id="UOEZ01000051">
    <property type="protein sequence ID" value="VAW37213.1"/>
    <property type="molecule type" value="Genomic_DNA"/>
</dbReference>
<dbReference type="GO" id="GO:0048029">
    <property type="term" value="F:monosaccharide binding"/>
    <property type="evidence" value="ECO:0007669"/>
    <property type="project" value="TreeGrafter"/>
</dbReference>
<dbReference type="GO" id="GO:0005829">
    <property type="term" value="C:cytosol"/>
    <property type="evidence" value="ECO:0007669"/>
    <property type="project" value="TreeGrafter"/>
</dbReference>
<dbReference type="Pfam" id="PF00342">
    <property type="entry name" value="PGI"/>
    <property type="match status" value="1"/>
</dbReference>
<dbReference type="EC" id="5.3.1.9" evidence="4"/>
<dbReference type="GO" id="GO:0004347">
    <property type="term" value="F:glucose-6-phosphate isomerase activity"/>
    <property type="evidence" value="ECO:0007669"/>
    <property type="project" value="UniProtKB-EC"/>
</dbReference>
<accession>A0A3B0VAC8</accession>
<organism evidence="4">
    <name type="scientific">hydrothermal vent metagenome</name>
    <dbReference type="NCBI Taxonomy" id="652676"/>
    <lineage>
        <taxon>unclassified sequences</taxon>
        <taxon>metagenomes</taxon>
        <taxon>ecological metagenomes</taxon>
    </lineage>
</organism>
<evidence type="ECO:0000313" key="4">
    <source>
        <dbReference type="EMBL" id="VAW37213.1"/>
    </source>
</evidence>
<keyword evidence="2" id="KW-0324">Glycolysis</keyword>
<dbReference type="GO" id="GO:0006096">
    <property type="term" value="P:glycolytic process"/>
    <property type="evidence" value="ECO:0007669"/>
    <property type="project" value="UniProtKB-KW"/>
</dbReference>
<keyword evidence="3 4" id="KW-0413">Isomerase</keyword>
<evidence type="ECO:0000256" key="1">
    <source>
        <dbReference type="ARBA" id="ARBA00022432"/>
    </source>
</evidence>
<gene>
    <name evidence="4" type="ORF">MNBD_DELTA02-421</name>
</gene>
<evidence type="ECO:0000256" key="2">
    <source>
        <dbReference type="ARBA" id="ARBA00023152"/>
    </source>
</evidence>
<keyword evidence="1" id="KW-0312">Gluconeogenesis</keyword>
<evidence type="ECO:0000256" key="3">
    <source>
        <dbReference type="ARBA" id="ARBA00023235"/>
    </source>
</evidence>
<dbReference type="PRINTS" id="PR00662">
    <property type="entry name" value="G6PISOMERASE"/>
</dbReference>
<dbReference type="InterPro" id="IPR035476">
    <property type="entry name" value="SIS_PGI_1"/>
</dbReference>
<name>A0A3B0VAC8_9ZZZZ</name>
<reference evidence="4" key="1">
    <citation type="submission" date="2018-06" db="EMBL/GenBank/DDBJ databases">
        <authorList>
            <person name="Zhirakovskaya E."/>
        </authorList>
    </citation>
    <scope>NUCLEOTIDE SEQUENCE</scope>
</reference>
<dbReference type="PANTHER" id="PTHR11469:SF1">
    <property type="entry name" value="GLUCOSE-6-PHOSPHATE ISOMERASE"/>
    <property type="match status" value="1"/>
</dbReference>
<dbReference type="InterPro" id="IPR046348">
    <property type="entry name" value="SIS_dom_sf"/>
</dbReference>
<dbReference type="GO" id="GO:0051156">
    <property type="term" value="P:glucose 6-phosphate metabolic process"/>
    <property type="evidence" value="ECO:0007669"/>
    <property type="project" value="TreeGrafter"/>
</dbReference>
<dbReference type="InterPro" id="IPR001672">
    <property type="entry name" value="G6P_Isomerase"/>
</dbReference>
<protein>
    <submittedName>
        <fullName evidence="4">Glucose-6-phosphate isomerase</fullName>
        <ecNumber evidence="4">5.3.1.9</ecNumber>
    </submittedName>
</protein>
<dbReference type="GO" id="GO:0097367">
    <property type="term" value="F:carbohydrate derivative binding"/>
    <property type="evidence" value="ECO:0007669"/>
    <property type="project" value="InterPro"/>
</dbReference>
<dbReference type="GO" id="GO:0006094">
    <property type="term" value="P:gluconeogenesis"/>
    <property type="evidence" value="ECO:0007669"/>
    <property type="project" value="UniProtKB-KW"/>
</dbReference>
<dbReference type="PANTHER" id="PTHR11469">
    <property type="entry name" value="GLUCOSE-6-PHOSPHATE ISOMERASE"/>
    <property type="match status" value="1"/>
</dbReference>
<dbReference type="Gene3D" id="3.40.50.10490">
    <property type="entry name" value="Glucose-6-phosphate isomerase like protein, domain 1"/>
    <property type="match status" value="3"/>
</dbReference>
<dbReference type="SUPFAM" id="SSF53697">
    <property type="entry name" value="SIS domain"/>
    <property type="match status" value="1"/>
</dbReference>
<proteinExistence type="predicted"/>
<dbReference type="PROSITE" id="PS51463">
    <property type="entry name" value="P_GLUCOSE_ISOMERASE_3"/>
    <property type="match status" value="1"/>
</dbReference>
<sequence>MIETGSQRPVNARLILSLGDLRGSYELLLDELEGKGFSRRLREKDPLLWSDTSEAAELIPNALGWYDVPAEMQAEIGELEAFASEIKDAGFTRVVLLGMGGSSLAPIVLSETFGSAEGYPELIILDSTDPAAIKRVAAEIDPAKSLFIVASKSGTTVEPLSFFEYFYNIVSKVKGRDAGRNFIGITDPGSYLEGLSKEKGFRRVFLNRADIGGRYSVLSYFGLVPAALIGIDLERLFSSVASMVEASTKDGAERENPAVQLGAALGALALKGRDKVTFIGSEGLESFGLWIEQLIAESTGKEGKGIVPVTGEAVPGPQEAAAAPAYGEDRVFVYTYLKSAQSARFLVDALRDAGEPVIEIELGDKYDLGGEFYRWEVATAVAGAALGINPFDQPNVEEAKLLAKACLEKMGGGNDEGAKAEGLPGKGFTLSFGAETGKKIGRPDDIGAAIRGFSGLIGGGFYVGVLPYFDPSDKMLEGPLTCIREVVGRRCAVATQFGYGPRYLHSTGQLHKGGGGKAAFIIITHARGAKSDDAEVPGKPYSFWDLEFSQAMGDMAALDAKGRAVMHIELAGVKASSLKEFCKLLETNL</sequence>